<sequence length="408" mass="46094">MAGGQNVISYLPGTAPLPSRVPPWQRIRLHTGYAWRNSGHPLLTGVRVAWDTRNWGRFPAVRSDVGGVSISYSGVPEGLPYALEFTEQRRESGAGEPAARVGAVLRGWDLGSPRRVPDADIVMVGTSAAKARQLAARASLVVPVRVHFVLDLDRDPEAIHAGASKGARRDFRQKSRQHDWSFGTERDPAWFEYFYDRVYRATMFERYGARARTESRESAYECLFRSGVLFHLSMDGERVAGHLCHWDPASKVLTSRLLGVLDGAEEYYAAGALKVMYFLLIDWAARNGVRRLDFQGTEAFLSKGTYQLKRRFGTRVVLPPNHFGGKRLWLQVRRDTAEVRSFLVDNPLLTEARDGTLEAVYFYDDLRPVRLDYRAESPGVGRVRHVHLDDFLTGINKDGRDHDRIGRH</sequence>
<evidence type="ECO:0000259" key="1">
    <source>
        <dbReference type="Pfam" id="PF13480"/>
    </source>
</evidence>
<dbReference type="RefSeq" id="WP_152775385.1">
    <property type="nucleotide sequence ID" value="NZ_VJZC01000360.1"/>
</dbReference>
<dbReference type="AlphaFoldDB" id="A0A5N8XRF8"/>
<accession>A0A5N8XRF8</accession>
<comment type="caution">
    <text evidence="2">The sequence shown here is derived from an EMBL/GenBank/DDBJ whole genome shotgun (WGS) entry which is preliminary data.</text>
</comment>
<dbReference type="OrthoDB" id="3400076at2"/>
<keyword evidence="3" id="KW-1185">Reference proteome</keyword>
<protein>
    <submittedName>
        <fullName evidence="2">GNAT family N-acetyltransferase</fullName>
    </submittedName>
</protein>
<dbReference type="Proteomes" id="UP000400924">
    <property type="component" value="Unassembled WGS sequence"/>
</dbReference>
<evidence type="ECO:0000313" key="2">
    <source>
        <dbReference type="EMBL" id="MPY61992.1"/>
    </source>
</evidence>
<dbReference type="GO" id="GO:0016740">
    <property type="term" value="F:transferase activity"/>
    <property type="evidence" value="ECO:0007669"/>
    <property type="project" value="UniProtKB-KW"/>
</dbReference>
<organism evidence="2 3">
    <name type="scientific">Streptomyces spongiae</name>
    <dbReference type="NCBI Taxonomy" id="565072"/>
    <lineage>
        <taxon>Bacteria</taxon>
        <taxon>Bacillati</taxon>
        <taxon>Actinomycetota</taxon>
        <taxon>Actinomycetes</taxon>
        <taxon>Kitasatosporales</taxon>
        <taxon>Streptomycetaceae</taxon>
        <taxon>Streptomyces</taxon>
    </lineage>
</organism>
<dbReference type="SUPFAM" id="SSF55729">
    <property type="entry name" value="Acyl-CoA N-acyltransferases (Nat)"/>
    <property type="match status" value="1"/>
</dbReference>
<reference evidence="2 3" key="1">
    <citation type="submission" date="2019-07" db="EMBL/GenBank/DDBJ databases">
        <title>New species of Amycolatopsis and Streptomyces.</title>
        <authorList>
            <person name="Duangmal K."/>
            <person name="Teo W.F.A."/>
            <person name="Lipun K."/>
        </authorList>
    </citation>
    <scope>NUCLEOTIDE SEQUENCE [LARGE SCALE GENOMIC DNA]</scope>
    <source>
        <strain evidence="2 3">NBRC 106415</strain>
    </source>
</reference>
<keyword evidence="2" id="KW-0808">Transferase</keyword>
<dbReference type="Pfam" id="PF13480">
    <property type="entry name" value="Acetyltransf_6"/>
    <property type="match status" value="1"/>
</dbReference>
<proteinExistence type="predicted"/>
<evidence type="ECO:0000313" key="3">
    <source>
        <dbReference type="Proteomes" id="UP000400924"/>
    </source>
</evidence>
<feature type="domain" description="BioF2-like acetyltransferase" evidence="1">
    <location>
        <begin position="166"/>
        <end position="296"/>
    </location>
</feature>
<gene>
    <name evidence="2" type="ORF">FNH08_34085</name>
</gene>
<dbReference type="InterPro" id="IPR038740">
    <property type="entry name" value="BioF2-like_GNAT_dom"/>
</dbReference>
<dbReference type="EMBL" id="VJZC01000360">
    <property type="protein sequence ID" value="MPY61992.1"/>
    <property type="molecule type" value="Genomic_DNA"/>
</dbReference>
<dbReference type="InterPro" id="IPR016181">
    <property type="entry name" value="Acyl_CoA_acyltransferase"/>
</dbReference>
<dbReference type="Gene3D" id="3.40.630.30">
    <property type="match status" value="1"/>
</dbReference>
<name>A0A5N8XRF8_9ACTN</name>